<dbReference type="InterPro" id="IPR050261">
    <property type="entry name" value="FrsA_esterase"/>
</dbReference>
<keyword evidence="6" id="KW-1185">Reference proteome</keyword>
<dbReference type="Pfam" id="PF01738">
    <property type="entry name" value="DLH"/>
    <property type="match status" value="1"/>
</dbReference>
<organism evidence="4 5">
    <name type="scientific">Actinomadura livida</name>
    <dbReference type="NCBI Taxonomy" id="79909"/>
    <lineage>
        <taxon>Bacteria</taxon>
        <taxon>Bacillati</taxon>
        <taxon>Actinomycetota</taxon>
        <taxon>Actinomycetes</taxon>
        <taxon>Streptosporangiales</taxon>
        <taxon>Thermomonosporaceae</taxon>
        <taxon>Actinomadura</taxon>
    </lineage>
</organism>
<accession>A0A7W7MVC3</accession>
<dbReference type="Proteomes" id="UP000549343">
    <property type="component" value="Unassembled WGS sequence"/>
</dbReference>
<comment type="similarity">
    <text evidence="1">Belongs to the AB hydrolase superfamily.</text>
</comment>
<evidence type="ECO:0000259" key="2">
    <source>
        <dbReference type="Pfam" id="PF01738"/>
    </source>
</evidence>
<reference evidence="3" key="4">
    <citation type="submission" date="2023-12" db="EMBL/GenBank/DDBJ databases">
        <authorList>
            <person name="Sun Q."/>
            <person name="Inoue M."/>
        </authorList>
    </citation>
    <scope>NUCLEOTIDE SEQUENCE</scope>
    <source>
        <strain evidence="3">JCM 10667</strain>
    </source>
</reference>
<dbReference type="EMBL" id="JACHMV010000001">
    <property type="protein sequence ID" value="MBB4772476.1"/>
    <property type="molecule type" value="Genomic_DNA"/>
</dbReference>
<reference evidence="6" key="2">
    <citation type="journal article" date="2019" name="Int. J. Syst. Evol. Microbiol.">
        <title>The Global Catalogue of Microorganisms (GCM) 10K type strain sequencing project: providing services to taxonomists for standard genome sequencing and annotation.</title>
        <authorList>
            <consortium name="The Broad Institute Genomics Platform"/>
            <consortium name="The Broad Institute Genome Sequencing Center for Infectious Disease"/>
            <person name="Wu L."/>
            <person name="Ma J."/>
        </authorList>
    </citation>
    <scope>NUCLEOTIDE SEQUENCE [LARGE SCALE GENOMIC DNA]</scope>
    <source>
        <strain evidence="6">JCM 10667</strain>
    </source>
</reference>
<dbReference type="GO" id="GO:0016787">
    <property type="term" value="F:hydrolase activity"/>
    <property type="evidence" value="ECO:0007669"/>
    <property type="project" value="UniProtKB-KW"/>
</dbReference>
<gene>
    <name evidence="4" type="ORF">F4557_000894</name>
    <name evidence="3" type="ORF">GCM10009546_05740</name>
</gene>
<evidence type="ECO:0000313" key="5">
    <source>
        <dbReference type="Proteomes" id="UP000549343"/>
    </source>
</evidence>
<keyword evidence="4" id="KW-0378">Hydrolase</keyword>
<protein>
    <submittedName>
        <fullName evidence="3 4">Dienelactone hydrolase</fullName>
    </submittedName>
</protein>
<dbReference type="SUPFAM" id="SSF53474">
    <property type="entry name" value="alpha/beta-Hydrolases"/>
    <property type="match status" value="1"/>
</dbReference>
<dbReference type="Gene3D" id="3.40.50.1820">
    <property type="entry name" value="alpha/beta hydrolase"/>
    <property type="match status" value="1"/>
</dbReference>
<evidence type="ECO:0000313" key="6">
    <source>
        <dbReference type="Proteomes" id="UP001501427"/>
    </source>
</evidence>
<feature type="domain" description="Dienelactone hydrolase" evidence="2">
    <location>
        <begin position="86"/>
        <end position="205"/>
    </location>
</feature>
<dbReference type="AlphaFoldDB" id="A0A7W7MVC3"/>
<dbReference type="InterPro" id="IPR002925">
    <property type="entry name" value="Dienelactn_hydro"/>
</dbReference>
<reference evidence="4 5" key="3">
    <citation type="submission" date="2020-08" db="EMBL/GenBank/DDBJ databases">
        <title>Sequencing the genomes of 1000 actinobacteria strains.</title>
        <authorList>
            <person name="Klenk H.-P."/>
        </authorList>
    </citation>
    <scope>NUCLEOTIDE SEQUENCE [LARGE SCALE GENOMIC DNA]</scope>
    <source>
        <strain evidence="4 5">DSM 44772</strain>
    </source>
</reference>
<reference evidence="3" key="1">
    <citation type="journal article" date="2014" name="Int. J. Syst. Evol. Microbiol.">
        <title>Complete genome of a new Firmicutes species belonging to the dominant human colonic microbiota ('Ruminococcus bicirculans') reveals two chromosomes and a selective capacity to utilize plant glucans.</title>
        <authorList>
            <consortium name="NISC Comparative Sequencing Program"/>
            <person name="Wegmann U."/>
            <person name="Louis P."/>
            <person name="Goesmann A."/>
            <person name="Henrissat B."/>
            <person name="Duncan S.H."/>
            <person name="Flint H.J."/>
        </authorList>
    </citation>
    <scope>NUCLEOTIDE SEQUENCE</scope>
    <source>
        <strain evidence="3">JCM 10667</strain>
    </source>
</reference>
<name>A0A7W7MVC3_9ACTN</name>
<dbReference type="InterPro" id="IPR029058">
    <property type="entry name" value="AB_hydrolase_fold"/>
</dbReference>
<sequence length="221" mass="22678">MDIAEVTIDLADASLPGDLALPDEPAGVVLFAHGSGSSRHSPRNRAVAAGLNDAGIGTLLIDLLTAREGELDAGTGELRFDIGLLTGRLAGAIDWLAAAPPTAGRPVGLFGASTGAAAALAAAAERPGRVAAVVSRGGRPDLAGDALERVTAPVLLIVGARDPQVLRLNDDAAGRMRAAEHRLEVVPHASHLFEEPGTLEQVTAMAARWFDRYLHQGAAVS</sequence>
<proteinExistence type="inferred from homology"/>
<evidence type="ECO:0000256" key="1">
    <source>
        <dbReference type="ARBA" id="ARBA00008645"/>
    </source>
</evidence>
<comment type="caution">
    <text evidence="4">The sequence shown here is derived from an EMBL/GenBank/DDBJ whole genome shotgun (WGS) entry which is preliminary data.</text>
</comment>
<dbReference type="EMBL" id="BAAAHD010000002">
    <property type="protein sequence ID" value="GAA0546523.1"/>
    <property type="molecule type" value="Genomic_DNA"/>
</dbReference>
<dbReference type="Proteomes" id="UP001501427">
    <property type="component" value="Unassembled WGS sequence"/>
</dbReference>
<dbReference type="PANTHER" id="PTHR22946">
    <property type="entry name" value="DIENELACTONE HYDROLASE DOMAIN-CONTAINING PROTEIN-RELATED"/>
    <property type="match status" value="1"/>
</dbReference>
<evidence type="ECO:0000313" key="3">
    <source>
        <dbReference type="EMBL" id="GAA0546523.1"/>
    </source>
</evidence>
<dbReference type="RefSeq" id="WP_184879938.1">
    <property type="nucleotide sequence ID" value="NZ_BAAAHD010000002.1"/>
</dbReference>
<evidence type="ECO:0000313" key="4">
    <source>
        <dbReference type="EMBL" id="MBB4772476.1"/>
    </source>
</evidence>